<reference evidence="1 2" key="1">
    <citation type="submission" date="2021-03" db="EMBL/GenBank/DDBJ databases">
        <title>Sequencing the genomes of 1000 actinobacteria strains.</title>
        <authorList>
            <person name="Klenk H.-P."/>
        </authorList>
    </citation>
    <scope>NUCLEOTIDE SEQUENCE [LARGE SCALE GENOMIC DNA]</scope>
    <source>
        <strain evidence="1 2">DSM 44580</strain>
    </source>
</reference>
<protein>
    <submittedName>
        <fullName evidence="1">Uncharacterized protein</fullName>
    </submittedName>
</protein>
<evidence type="ECO:0000313" key="1">
    <source>
        <dbReference type="EMBL" id="MBP2472092.1"/>
    </source>
</evidence>
<evidence type="ECO:0000313" key="2">
    <source>
        <dbReference type="Proteomes" id="UP001519363"/>
    </source>
</evidence>
<keyword evidence="2" id="KW-1185">Reference proteome</keyword>
<comment type="caution">
    <text evidence="1">The sequence shown here is derived from an EMBL/GenBank/DDBJ whole genome shotgun (WGS) entry which is preliminary data.</text>
</comment>
<sequence length="148" mass="16160">MTVVDDIGRRFDHSRFMDWRIRVNPETGVRELLVGDLVGAVAMRAGLGAETNSALAVHMLSGPVLGYPGTSEEWVFLTGPAGSSLRLATLLDLGRIGVRLLPRQTWLPLPPDVGRWVVPPLPGQTLPPWQFVLGAVRSTSSLHTFRGR</sequence>
<gene>
    <name evidence="1" type="ORF">JOF53_000964</name>
</gene>
<organism evidence="1 2">
    <name type="scientific">Crossiella equi</name>
    <dbReference type="NCBI Taxonomy" id="130796"/>
    <lineage>
        <taxon>Bacteria</taxon>
        <taxon>Bacillati</taxon>
        <taxon>Actinomycetota</taxon>
        <taxon>Actinomycetes</taxon>
        <taxon>Pseudonocardiales</taxon>
        <taxon>Pseudonocardiaceae</taxon>
        <taxon>Crossiella</taxon>
    </lineage>
</organism>
<name>A0ABS5A753_9PSEU</name>
<dbReference type="EMBL" id="JAGIOO010000001">
    <property type="protein sequence ID" value="MBP2472092.1"/>
    <property type="molecule type" value="Genomic_DNA"/>
</dbReference>
<dbReference type="RefSeq" id="WP_209706377.1">
    <property type="nucleotide sequence ID" value="NZ_JAGIOO010000001.1"/>
</dbReference>
<dbReference type="Proteomes" id="UP001519363">
    <property type="component" value="Unassembled WGS sequence"/>
</dbReference>
<accession>A0ABS5A753</accession>
<proteinExistence type="predicted"/>